<accession>A0ABT4MZ85</accession>
<keyword evidence="4" id="KW-1185">Reference proteome</keyword>
<organism evidence="3 4">
    <name type="scientific">Gordonia rubripertincta</name>
    <name type="common">Rhodococcus corallinus</name>
    <dbReference type="NCBI Taxonomy" id="36822"/>
    <lineage>
        <taxon>Bacteria</taxon>
        <taxon>Bacillati</taxon>
        <taxon>Actinomycetota</taxon>
        <taxon>Actinomycetes</taxon>
        <taxon>Mycobacteriales</taxon>
        <taxon>Gordoniaceae</taxon>
        <taxon>Gordonia</taxon>
    </lineage>
</organism>
<evidence type="ECO:0000313" key="3">
    <source>
        <dbReference type="EMBL" id="MCZ4551366.1"/>
    </source>
</evidence>
<feature type="domain" description="EthD" evidence="2">
    <location>
        <begin position="18"/>
        <end position="73"/>
    </location>
</feature>
<protein>
    <recommendedName>
        <fullName evidence="2">EthD domain-containing protein</fullName>
    </recommendedName>
</protein>
<dbReference type="RefSeq" id="WP_301572165.1">
    <property type="nucleotide sequence ID" value="NZ_JAPWIE010000004.1"/>
</dbReference>
<proteinExistence type="predicted"/>
<gene>
    <name evidence="3" type="ORF">O4213_15350</name>
</gene>
<sequence>MSTALLFAWSSPTSPEVDAEFNRWYEEVHAPQVKDAVGAEVTVTRYRFEDPAVDGQPPVPKYLAVYEISDTDVTTAHSALMAAFKGGRFDMSSTIDRSAARMEWYSPHAGSAPEDAPAQPISTKGL</sequence>
<comment type="caution">
    <text evidence="3">The sequence shown here is derived from an EMBL/GenBank/DDBJ whole genome shotgun (WGS) entry which is preliminary data.</text>
</comment>
<evidence type="ECO:0000259" key="2">
    <source>
        <dbReference type="Pfam" id="PF07110"/>
    </source>
</evidence>
<evidence type="ECO:0000313" key="4">
    <source>
        <dbReference type="Proteomes" id="UP001067235"/>
    </source>
</evidence>
<dbReference type="InterPro" id="IPR009799">
    <property type="entry name" value="EthD_dom"/>
</dbReference>
<name>A0ABT4MZ85_GORRU</name>
<feature type="region of interest" description="Disordered" evidence="1">
    <location>
        <begin position="106"/>
        <end position="126"/>
    </location>
</feature>
<dbReference type="Pfam" id="PF07110">
    <property type="entry name" value="EthD"/>
    <property type="match status" value="1"/>
</dbReference>
<dbReference type="Gene3D" id="3.30.70.100">
    <property type="match status" value="1"/>
</dbReference>
<dbReference type="Proteomes" id="UP001067235">
    <property type="component" value="Unassembled WGS sequence"/>
</dbReference>
<reference evidence="3" key="1">
    <citation type="submission" date="2022-12" db="EMBL/GenBank/DDBJ databases">
        <authorList>
            <person name="Krivoruchko A.V."/>
            <person name="Elkin A."/>
        </authorList>
    </citation>
    <scope>NUCLEOTIDE SEQUENCE</scope>
    <source>
        <strain evidence="3">IEGM 1388</strain>
    </source>
</reference>
<dbReference type="InterPro" id="IPR011008">
    <property type="entry name" value="Dimeric_a/b-barrel"/>
</dbReference>
<dbReference type="SUPFAM" id="SSF54909">
    <property type="entry name" value="Dimeric alpha+beta barrel"/>
    <property type="match status" value="1"/>
</dbReference>
<evidence type="ECO:0000256" key="1">
    <source>
        <dbReference type="SAM" id="MobiDB-lite"/>
    </source>
</evidence>
<dbReference type="EMBL" id="JAPWIE010000004">
    <property type="protein sequence ID" value="MCZ4551366.1"/>
    <property type="molecule type" value="Genomic_DNA"/>
</dbReference>